<feature type="signal peptide" evidence="1">
    <location>
        <begin position="1"/>
        <end position="19"/>
    </location>
</feature>
<organism evidence="3 4">
    <name type="scientific">Rhynchophorus ferrugineus</name>
    <name type="common">Red palm weevil</name>
    <name type="synonym">Curculio ferrugineus</name>
    <dbReference type="NCBI Taxonomy" id="354439"/>
    <lineage>
        <taxon>Eukaryota</taxon>
        <taxon>Metazoa</taxon>
        <taxon>Ecdysozoa</taxon>
        <taxon>Arthropoda</taxon>
        <taxon>Hexapoda</taxon>
        <taxon>Insecta</taxon>
        <taxon>Pterygota</taxon>
        <taxon>Neoptera</taxon>
        <taxon>Endopterygota</taxon>
        <taxon>Coleoptera</taxon>
        <taxon>Polyphaga</taxon>
        <taxon>Cucujiformia</taxon>
        <taxon>Curculionidae</taxon>
        <taxon>Dryophthorinae</taxon>
        <taxon>Rhynchophorus</taxon>
    </lineage>
</organism>
<evidence type="ECO:0000256" key="1">
    <source>
        <dbReference type="SAM" id="SignalP"/>
    </source>
</evidence>
<name>A0A834MA32_RHYFE</name>
<feature type="chain" id="PRO_5036417911" evidence="1">
    <location>
        <begin position="20"/>
        <end position="238"/>
    </location>
</feature>
<evidence type="ECO:0000313" key="4">
    <source>
        <dbReference type="Proteomes" id="UP000625711"/>
    </source>
</evidence>
<dbReference type="Proteomes" id="UP000625711">
    <property type="component" value="Unassembled WGS sequence"/>
</dbReference>
<dbReference type="EMBL" id="JAACXV010007653">
    <property type="protein sequence ID" value="KAF7276298.1"/>
    <property type="molecule type" value="Genomic_DNA"/>
</dbReference>
<proteinExistence type="predicted"/>
<keyword evidence="4" id="KW-1185">Reference proteome</keyword>
<evidence type="ECO:0000313" key="3">
    <source>
        <dbReference type="EMBL" id="KAF7276298.1"/>
    </source>
</evidence>
<dbReference type="AlphaFoldDB" id="A0A834MA32"/>
<gene>
    <name evidence="3" type="ORF">GWI33_010688</name>
    <name evidence="2" type="ORF">GWI33_011063</name>
</gene>
<dbReference type="EMBL" id="JAACXV010008675">
    <property type="protein sequence ID" value="KAF7275957.1"/>
    <property type="molecule type" value="Genomic_DNA"/>
</dbReference>
<dbReference type="OrthoDB" id="6811095at2759"/>
<evidence type="ECO:0000313" key="2">
    <source>
        <dbReference type="EMBL" id="KAF7275957.1"/>
    </source>
</evidence>
<protein>
    <submittedName>
        <fullName evidence="3">Uncharacterized protein</fullName>
    </submittedName>
</protein>
<keyword evidence="1" id="KW-0732">Signal</keyword>
<accession>A0A834MA32</accession>
<comment type="caution">
    <text evidence="3">The sequence shown here is derived from an EMBL/GenBank/DDBJ whole genome shotgun (WGS) entry which is preliminary data.</text>
</comment>
<reference evidence="3" key="1">
    <citation type="submission" date="2020-08" db="EMBL/GenBank/DDBJ databases">
        <title>Genome sequencing and assembly of the red palm weevil Rhynchophorus ferrugineus.</title>
        <authorList>
            <person name="Dias G.B."/>
            <person name="Bergman C.M."/>
            <person name="Manee M."/>
        </authorList>
    </citation>
    <scope>NUCLEOTIDE SEQUENCE</scope>
    <source>
        <strain evidence="3">AA-2017</strain>
        <tissue evidence="3">Whole larva</tissue>
    </source>
</reference>
<sequence>MIFKAAFLICVSLSLVIYSEQSALDDLQTTMDLIEMKISVATTEAAATLRTLNTPLKYYAAKAENRLIQELNEVAKPYWTFIEEAQQEAEQNGQNIDNCIDVGNSELYINNNTFVGGAYDEISLMVIKGERKIEESYGPAKNQPLKQLEDMKERVKACTDEDYAVELKKQLNEEYVEMSTGIANAIQEAEDFAFVEFAESLEGYTFNHVDYINSMNSVISNVKYCIETSKKINPKILI</sequence>